<dbReference type="PROSITE" id="PS51387">
    <property type="entry name" value="FAD_PCMH"/>
    <property type="match status" value="1"/>
</dbReference>
<sequence length="508" mass="53119">MKPAPFVHHAPRTVEEAVAVLAEAGHDGKVLAGGQSLIPLLNMRLASPGHLVDLNRVAGLDAIEVTREFVRVGALVRHAGLQRSEEAYAALPLLRQAVTNVAHPAIRNRGTTVGSIAHADAAGEMPAVLALTDGTVEVVGPAGSREIACADFFLGPLETCLEPEELVVAVRFGRFPAGTGTAFTESARRHGDYAIAGVGVAVTVSDGVVTDARASFVSVTAVPGALDLTSVLAGVEPGSDAWERGLRAAAEAVHAYVDPEDDIHASADYRRMLAAELTRRALPHAVQHSAQSAEDRGDSSSGHLPTSSGRFGATGPQGDGAPLKQSAHSTEREDGEVTVVVNGVPRSATVPARRLLSDFLRHDLELTGTHVGCEHGVCGACTVLVDGRPMRSCLMFAVTAQDHEITTVEGLCDAPDARPAPTGESMNPVQQAFAECHGLQCGFCTPGFLTTITAYLDDNPQPTSEQAREAISGNLCRCTGYQNIVKSVLRAAEIRTERATETPAGEGT</sequence>
<dbReference type="Pfam" id="PF00941">
    <property type="entry name" value="FAD_binding_5"/>
    <property type="match status" value="1"/>
</dbReference>
<protein>
    <submittedName>
        <fullName evidence="9">Uncharacterized protein</fullName>
    </submittedName>
</protein>
<dbReference type="RefSeq" id="WP_343987964.1">
    <property type="nucleotide sequence ID" value="NZ_BAAANB010000001.1"/>
</dbReference>
<comment type="caution">
    <text evidence="9">The sequence shown here is derived from an EMBL/GenBank/DDBJ whole genome shotgun (WGS) entry which is preliminary data.</text>
</comment>
<feature type="region of interest" description="Disordered" evidence="6">
    <location>
        <begin position="284"/>
        <end position="342"/>
    </location>
</feature>
<dbReference type="PROSITE" id="PS00197">
    <property type="entry name" value="2FE2S_FER_1"/>
    <property type="match status" value="1"/>
</dbReference>
<dbReference type="PANTHER" id="PTHR42659">
    <property type="entry name" value="XANTHINE DEHYDROGENASE SUBUNIT C-RELATED"/>
    <property type="match status" value="1"/>
</dbReference>
<keyword evidence="5" id="KW-0408">Iron</keyword>
<evidence type="ECO:0000256" key="1">
    <source>
        <dbReference type="ARBA" id="ARBA00022630"/>
    </source>
</evidence>
<evidence type="ECO:0000259" key="7">
    <source>
        <dbReference type="PROSITE" id="PS51085"/>
    </source>
</evidence>
<proteinExistence type="predicted"/>
<evidence type="ECO:0000256" key="4">
    <source>
        <dbReference type="ARBA" id="ARBA00023002"/>
    </source>
</evidence>
<feature type="compositionally biased region" description="Polar residues" evidence="6">
    <location>
        <begin position="299"/>
        <end position="309"/>
    </location>
</feature>
<dbReference type="Gene3D" id="3.30.43.10">
    <property type="entry name" value="Uridine Diphospho-n-acetylenolpyruvylglucosamine Reductase, domain 2"/>
    <property type="match status" value="1"/>
</dbReference>
<dbReference type="Pfam" id="PF00111">
    <property type="entry name" value="Fer2"/>
    <property type="match status" value="1"/>
</dbReference>
<dbReference type="PROSITE" id="PS51085">
    <property type="entry name" value="2FE2S_FER_2"/>
    <property type="match status" value="1"/>
</dbReference>
<evidence type="ECO:0000256" key="6">
    <source>
        <dbReference type="SAM" id="MobiDB-lite"/>
    </source>
</evidence>
<keyword evidence="1" id="KW-0285">Flavoprotein</keyword>
<dbReference type="InterPro" id="IPR002346">
    <property type="entry name" value="Mopterin_DH_FAD-bd"/>
</dbReference>
<evidence type="ECO:0000256" key="2">
    <source>
        <dbReference type="ARBA" id="ARBA00022723"/>
    </source>
</evidence>
<dbReference type="InterPro" id="IPR016167">
    <property type="entry name" value="FAD-bd_PCMH_sub1"/>
</dbReference>
<dbReference type="InterPro" id="IPR036318">
    <property type="entry name" value="FAD-bd_PCMH-like_sf"/>
</dbReference>
<keyword evidence="4" id="KW-0560">Oxidoreductase</keyword>
<dbReference type="SMART" id="SM01092">
    <property type="entry name" value="CO_deh_flav_C"/>
    <property type="match status" value="1"/>
</dbReference>
<gene>
    <name evidence="9" type="ORF">GCM10009740_08300</name>
</gene>
<dbReference type="Pfam" id="PF01799">
    <property type="entry name" value="Fer2_2"/>
    <property type="match status" value="1"/>
</dbReference>
<dbReference type="InterPro" id="IPR016166">
    <property type="entry name" value="FAD-bd_PCMH"/>
</dbReference>
<organism evidence="9 10">
    <name type="scientific">Terrabacter terrae</name>
    <dbReference type="NCBI Taxonomy" id="318434"/>
    <lineage>
        <taxon>Bacteria</taxon>
        <taxon>Bacillati</taxon>
        <taxon>Actinomycetota</taxon>
        <taxon>Actinomycetes</taxon>
        <taxon>Micrococcales</taxon>
        <taxon>Intrasporangiaceae</taxon>
        <taxon>Terrabacter</taxon>
    </lineage>
</organism>
<dbReference type="InterPro" id="IPR006058">
    <property type="entry name" value="2Fe2S_fd_BS"/>
</dbReference>
<evidence type="ECO:0000313" key="10">
    <source>
        <dbReference type="Proteomes" id="UP001501285"/>
    </source>
</evidence>
<dbReference type="InterPro" id="IPR005107">
    <property type="entry name" value="CO_DH_flav_C"/>
</dbReference>
<dbReference type="InterPro" id="IPR001041">
    <property type="entry name" value="2Fe-2S_ferredoxin-type"/>
</dbReference>
<evidence type="ECO:0000313" key="9">
    <source>
        <dbReference type="EMBL" id="GAA2021847.1"/>
    </source>
</evidence>
<reference evidence="9 10" key="1">
    <citation type="journal article" date="2019" name="Int. J. Syst. Evol. Microbiol.">
        <title>The Global Catalogue of Microorganisms (GCM) 10K type strain sequencing project: providing services to taxonomists for standard genome sequencing and annotation.</title>
        <authorList>
            <consortium name="The Broad Institute Genomics Platform"/>
            <consortium name="The Broad Institute Genome Sequencing Center for Infectious Disease"/>
            <person name="Wu L."/>
            <person name="Ma J."/>
        </authorList>
    </citation>
    <scope>NUCLEOTIDE SEQUENCE [LARGE SCALE GENOMIC DNA]</scope>
    <source>
        <strain evidence="9 10">JCM 14283</strain>
    </source>
</reference>
<dbReference type="Gene3D" id="3.10.20.30">
    <property type="match status" value="1"/>
</dbReference>
<keyword evidence="3" id="KW-0274">FAD</keyword>
<dbReference type="Proteomes" id="UP001501285">
    <property type="component" value="Unassembled WGS sequence"/>
</dbReference>
<name>A0ABN2TUB6_9MICO</name>
<feature type="domain" description="FAD-binding PCMH-type" evidence="8">
    <location>
        <begin position="1"/>
        <end position="177"/>
    </location>
</feature>
<dbReference type="InterPro" id="IPR012675">
    <property type="entry name" value="Beta-grasp_dom_sf"/>
</dbReference>
<dbReference type="CDD" id="cd00207">
    <property type="entry name" value="fer2"/>
    <property type="match status" value="1"/>
</dbReference>
<evidence type="ECO:0000256" key="5">
    <source>
        <dbReference type="ARBA" id="ARBA00023004"/>
    </source>
</evidence>
<dbReference type="InterPro" id="IPR051312">
    <property type="entry name" value="Diverse_Substr_Oxidored"/>
</dbReference>
<dbReference type="SUPFAM" id="SSF54292">
    <property type="entry name" value="2Fe-2S ferredoxin-like"/>
    <property type="match status" value="1"/>
</dbReference>
<dbReference type="InterPro" id="IPR036010">
    <property type="entry name" value="2Fe-2S_ferredoxin-like_sf"/>
</dbReference>
<dbReference type="InterPro" id="IPR036683">
    <property type="entry name" value="CO_DH_flav_C_dom_sf"/>
</dbReference>
<dbReference type="Gene3D" id="1.10.150.120">
    <property type="entry name" value="[2Fe-2S]-binding domain"/>
    <property type="match status" value="1"/>
</dbReference>
<evidence type="ECO:0000256" key="3">
    <source>
        <dbReference type="ARBA" id="ARBA00022827"/>
    </source>
</evidence>
<dbReference type="PANTHER" id="PTHR42659:SF2">
    <property type="entry name" value="XANTHINE DEHYDROGENASE SUBUNIT C-RELATED"/>
    <property type="match status" value="1"/>
</dbReference>
<dbReference type="InterPro" id="IPR036884">
    <property type="entry name" value="2Fe-2S-bd_dom_sf"/>
</dbReference>
<evidence type="ECO:0000259" key="8">
    <source>
        <dbReference type="PROSITE" id="PS51387"/>
    </source>
</evidence>
<dbReference type="EMBL" id="BAAANB010000001">
    <property type="protein sequence ID" value="GAA2021847.1"/>
    <property type="molecule type" value="Genomic_DNA"/>
</dbReference>
<dbReference type="Gene3D" id="3.30.465.10">
    <property type="match status" value="1"/>
</dbReference>
<dbReference type="InterPro" id="IPR002888">
    <property type="entry name" value="2Fe-2S-bd"/>
</dbReference>
<dbReference type="SUPFAM" id="SSF55447">
    <property type="entry name" value="CO dehydrogenase flavoprotein C-terminal domain-like"/>
    <property type="match status" value="1"/>
</dbReference>
<keyword evidence="2" id="KW-0479">Metal-binding</keyword>
<dbReference type="SUPFAM" id="SSF47741">
    <property type="entry name" value="CO dehydrogenase ISP C-domain like"/>
    <property type="match status" value="1"/>
</dbReference>
<keyword evidence="10" id="KW-1185">Reference proteome</keyword>
<dbReference type="Gene3D" id="3.30.390.50">
    <property type="entry name" value="CO dehydrogenase flavoprotein, C-terminal domain"/>
    <property type="match status" value="1"/>
</dbReference>
<dbReference type="InterPro" id="IPR016169">
    <property type="entry name" value="FAD-bd_PCMH_sub2"/>
</dbReference>
<feature type="domain" description="2Fe-2S ferredoxin-type" evidence="7">
    <location>
        <begin position="335"/>
        <end position="411"/>
    </location>
</feature>
<dbReference type="SUPFAM" id="SSF56176">
    <property type="entry name" value="FAD-binding/transporter-associated domain-like"/>
    <property type="match status" value="1"/>
</dbReference>
<dbReference type="Pfam" id="PF03450">
    <property type="entry name" value="CO_deh_flav_C"/>
    <property type="match status" value="1"/>
</dbReference>
<accession>A0ABN2TUB6</accession>